<dbReference type="Proteomes" id="UP001056120">
    <property type="component" value="Linkage Group LG26"/>
</dbReference>
<reference evidence="2" key="1">
    <citation type="journal article" date="2022" name="Mol. Ecol. Resour.">
        <title>The genomes of chicory, endive, great burdock and yacon provide insights into Asteraceae palaeo-polyploidization history and plant inulin production.</title>
        <authorList>
            <person name="Fan W."/>
            <person name="Wang S."/>
            <person name="Wang H."/>
            <person name="Wang A."/>
            <person name="Jiang F."/>
            <person name="Liu H."/>
            <person name="Zhao H."/>
            <person name="Xu D."/>
            <person name="Zhang Y."/>
        </authorList>
    </citation>
    <scope>NUCLEOTIDE SEQUENCE [LARGE SCALE GENOMIC DNA]</scope>
    <source>
        <strain evidence="2">cv. Yunnan</strain>
    </source>
</reference>
<proteinExistence type="predicted"/>
<gene>
    <name evidence="1" type="ORF">L1987_77913</name>
</gene>
<reference evidence="1 2" key="2">
    <citation type="journal article" date="2022" name="Mol. Ecol. Resour.">
        <title>The genomes of chicory, endive, great burdock and yacon provide insights into Asteraceae paleo-polyploidization history and plant inulin production.</title>
        <authorList>
            <person name="Fan W."/>
            <person name="Wang S."/>
            <person name="Wang H."/>
            <person name="Wang A."/>
            <person name="Jiang F."/>
            <person name="Liu H."/>
            <person name="Zhao H."/>
            <person name="Xu D."/>
            <person name="Zhang Y."/>
        </authorList>
    </citation>
    <scope>NUCLEOTIDE SEQUENCE [LARGE SCALE GENOMIC DNA]</scope>
    <source>
        <strain evidence="2">cv. Yunnan</strain>
        <tissue evidence="1">Leaves</tissue>
    </source>
</reference>
<evidence type="ECO:0000313" key="2">
    <source>
        <dbReference type="Proteomes" id="UP001056120"/>
    </source>
</evidence>
<organism evidence="1 2">
    <name type="scientific">Smallanthus sonchifolius</name>
    <dbReference type="NCBI Taxonomy" id="185202"/>
    <lineage>
        <taxon>Eukaryota</taxon>
        <taxon>Viridiplantae</taxon>
        <taxon>Streptophyta</taxon>
        <taxon>Embryophyta</taxon>
        <taxon>Tracheophyta</taxon>
        <taxon>Spermatophyta</taxon>
        <taxon>Magnoliopsida</taxon>
        <taxon>eudicotyledons</taxon>
        <taxon>Gunneridae</taxon>
        <taxon>Pentapetalae</taxon>
        <taxon>asterids</taxon>
        <taxon>campanulids</taxon>
        <taxon>Asterales</taxon>
        <taxon>Asteraceae</taxon>
        <taxon>Asteroideae</taxon>
        <taxon>Heliantheae alliance</taxon>
        <taxon>Millerieae</taxon>
        <taxon>Smallanthus</taxon>
    </lineage>
</organism>
<evidence type="ECO:0000313" key="1">
    <source>
        <dbReference type="EMBL" id="KAI3694929.1"/>
    </source>
</evidence>
<protein>
    <submittedName>
        <fullName evidence="1">Uncharacterized protein</fullName>
    </submittedName>
</protein>
<name>A0ACB8ZC93_9ASTR</name>
<accession>A0ACB8ZC93</accession>
<comment type="caution">
    <text evidence="1">The sequence shown here is derived from an EMBL/GenBank/DDBJ whole genome shotgun (WGS) entry which is preliminary data.</text>
</comment>
<keyword evidence="2" id="KW-1185">Reference proteome</keyword>
<dbReference type="EMBL" id="CM042043">
    <property type="protein sequence ID" value="KAI3694929.1"/>
    <property type="molecule type" value="Genomic_DNA"/>
</dbReference>
<sequence length="298" mass="34184">MQFLKILFHQCNQKMLIVKRNTRQETQLEKLIAAGIAKALPTLIAGLKENAKNTNQSEGSATSSPSSRSRIETTSYTENSGNSCNHELKNKERGKDCKYKTFKSCKPSTFNGEKGATETIKWLEEIEGEMEISDCVEDDKVRFTATYPDQRLYSALFWWKIILQTQGKDVAYNMSWKEFKWFAACSCSYVPMICMNAISSKKGRWTLLRQDSKFTDCRRVRMQKTSKEIPAVSLPRSLDAVLRHDIVEHARQALWLWYWQLMGKELNVVKKVVKVNAIALVLLKYNAALSPANFQDLT</sequence>